<proteinExistence type="predicted"/>
<dbReference type="PANTHER" id="PTHR34427">
    <property type="entry name" value="DUF4283 DOMAIN PROTEIN"/>
    <property type="match status" value="1"/>
</dbReference>
<gene>
    <name evidence="2" type="ORF">CK203_043113</name>
</gene>
<dbReference type="PANTHER" id="PTHR34427:SF5">
    <property type="entry name" value="DUF4283 DOMAIN-CONTAINING PROTEIN"/>
    <property type="match status" value="1"/>
</dbReference>
<evidence type="ECO:0000313" key="2">
    <source>
        <dbReference type="EMBL" id="RVW78834.1"/>
    </source>
</evidence>
<dbReference type="AlphaFoldDB" id="A0A438H2I5"/>
<comment type="caution">
    <text evidence="2">The sequence shown here is derived from an EMBL/GenBank/DDBJ whole genome shotgun (WGS) entry which is preliminary data.</text>
</comment>
<feature type="compositionally biased region" description="Basic and acidic residues" evidence="1">
    <location>
        <begin position="219"/>
        <end position="236"/>
    </location>
</feature>
<feature type="region of interest" description="Disordered" evidence="1">
    <location>
        <begin position="216"/>
        <end position="236"/>
    </location>
</feature>
<organism evidence="2 3">
    <name type="scientific">Vitis vinifera</name>
    <name type="common">Grape</name>
    <dbReference type="NCBI Taxonomy" id="29760"/>
    <lineage>
        <taxon>Eukaryota</taxon>
        <taxon>Viridiplantae</taxon>
        <taxon>Streptophyta</taxon>
        <taxon>Embryophyta</taxon>
        <taxon>Tracheophyta</taxon>
        <taxon>Spermatophyta</taxon>
        <taxon>Magnoliopsida</taxon>
        <taxon>eudicotyledons</taxon>
        <taxon>Gunneridae</taxon>
        <taxon>Pentapetalae</taxon>
        <taxon>rosids</taxon>
        <taxon>Vitales</taxon>
        <taxon>Vitaceae</taxon>
        <taxon>Viteae</taxon>
        <taxon>Vitis</taxon>
    </lineage>
</organism>
<sequence length="513" mass="55363">MRGGKSWFAVESKFFKISLEEVGGKLSGRIVERSSFFSSWIRFGKSSLHNLLDGVKAYCRDEVGKWCSKVWVENGGEGLPGGWLVLAEKLRHLGVDSLSVVGAAPLSFNSRTVEDRGSSKDGSKGSFANAVRKAHGRLGEAIWIQVGGVRKFKDRVLSLDWWSLEVGCYQKEVHAKEVWVTVVGLPLHLWYRGTLKKIGDSCGGFVTVDEVTASGETNGWKERDEGEGQSHADEGVRRQSLNLQKEAVDVSSPVGRGRLVGMVLAIMLGMVGLDVDMGGVWVVGLNKLKDVNEPEFVEAKSNQSPILLVNGPSDLGPPCVGLSSWDWDGSKKGKRAFLCFRDAEGGFGANVDGDGVVSPPRQVFSLPISLRLTIDEALLEEAVSYPCQTPLSTPLGFRAFSSSPSLLGGCDAGCLEVASSSSRQLVEASGKGSLVELGPLKMTLDDGSLLEVLILKGKEGIVREVKTSFDKGRDCALGKDDGTIEETGLFNKFATFCKFLGMPTKCFEEEISP</sequence>
<dbReference type="EMBL" id="QGNW01000289">
    <property type="protein sequence ID" value="RVW78834.1"/>
    <property type="molecule type" value="Genomic_DNA"/>
</dbReference>
<name>A0A438H2I5_VITVI</name>
<evidence type="ECO:0000313" key="3">
    <source>
        <dbReference type="Proteomes" id="UP000288805"/>
    </source>
</evidence>
<protein>
    <submittedName>
        <fullName evidence="2">Uncharacterized protein</fullName>
    </submittedName>
</protein>
<dbReference type="Proteomes" id="UP000288805">
    <property type="component" value="Unassembled WGS sequence"/>
</dbReference>
<accession>A0A438H2I5</accession>
<evidence type="ECO:0000256" key="1">
    <source>
        <dbReference type="SAM" id="MobiDB-lite"/>
    </source>
</evidence>
<reference evidence="2 3" key="1">
    <citation type="journal article" date="2018" name="PLoS Genet.">
        <title>Population sequencing reveals clonal diversity and ancestral inbreeding in the grapevine cultivar Chardonnay.</title>
        <authorList>
            <person name="Roach M.J."/>
            <person name="Johnson D.L."/>
            <person name="Bohlmann J."/>
            <person name="van Vuuren H.J."/>
            <person name="Jones S.J."/>
            <person name="Pretorius I.S."/>
            <person name="Schmidt S.A."/>
            <person name="Borneman A.R."/>
        </authorList>
    </citation>
    <scope>NUCLEOTIDE SEQUENCE [LARGE SCALE GENOMIC DNA]</scope>
    <source>
        <strain evidence="3">cv. Chardonnay</strain>
        <tissue evidence="2">Leaf</tissue>
    </source>
</reference>